<protein>
    <submittedName>
        <fullName evidence="1">Uncharacterized protein</fullName>
    </submittedName>
</protein>
<comment type="caution">
    <text evidence="1">The sequence shown here is derived from an EMBL/GenBank/DDBJ whole genome shotgun (WGS) entry which is preliminary data.</text>
</comment>
<organism evidence="1 2">
    <name type="scientific">Trichonephila clavipes</name>
    <name type="common">Golden silk orbweaver</name>
    <name type="synonym">Nephila clavipes</name>
    <dbReference type="NCBI Taxonomy" id="2585209"/>
    <lineage>
        <taxon>Eukaryota</taxon>
        <taxon>Metazoa</taxon>
        <taxon>Ecdysozoa</taxon>
        <taxon>Arthropoda</taxon>
        <taxon>Chelicerata</taxon>
        <taxon>Arachnida</taxon>
        <taxon>Araneae</taxon>
        <taxon>Araneomorphae</taxon>
        <taxon>Entelegynae</taxon>
        <taxon>Araneoidea</taxon>
        <taxon>Nephilidae</taxon>
        <taxon>Trichonephila</taxon>
    </lineage>
</organism>
<evidence type="ECO:0000313" key="2">
    <source>
        <dbReference type="Proteomes" id="UP000887159"/>
    </source>
</evidence>
<evidence type="ECO:0000313" key="1">
    <source>
        <dbReference type="EMBL" id="GFY25549.1"/>
    </source>
</evidence>
<gene>
    <name evidence="1" type="ORF">TNCV_2486691</name>
</gene>
<keyword evidence="2" id="KW-1185">Reference proteome</keyword>
<accession>A0A8X7BCD7</accession>
<name>A0A8X7BCD7_TRICX</name>
<dbReference type="AlphaFoldDB" id="A0A8X7BCD7"/>
<reference evidence="1" key="1">
    <citation type="submission" date="2020-08" db="EMBL/GenBank/DDBJ databases">
        <title>Multicomponent nature underlies the extraordinary mechanical properties of spider dragline silk.</title>
        <authorList>
            <person name="Kono N."/>
            <person name="Nakamura H."/>
            <person name="Mori M."/>
            <person name="Yoshida Y."/>
            <person name="Ohtoshi R."/>
            <person name="Malay A.D."/>
            <person name="Moran D.A.P."/>
            <person name="Tomita M."/>
            <person name="Numata K."/>
            <person name="Arakawa K."/>
        </authorList>
    </citation>
    <scope>NUCLEOTIDE SEQUENCE</scope>
</reference>
<proteinExistence type="predicted"/>
<dbReference type="Proteomes" id="UP000887159">
    <property type="component" value="Unassembled WGS sequence"/>
</dbReference>
<dbReference type="EMBL" id="BMAU01021371">
    <property type="protein sequence ID" value="GFY25549.1"/>
    <property type="molecule type" value="Genomic_DNA"/>
</dbReference>
<sequence length="92" mass="10637">MGLDDRNKQFIPMLLQDSSSIVFTHWRRSLSVTQDQTFLMGDRDEDCAGNNRIPYSSRKIITRHTTRDIALSCWKRVLGTPRRQGTANGRKI</sequence>